<accession>A0ABT4W756</accession>
<comment type="caution">
    <text evidence="1">The sequence shown here is derived from an EMBL/GenBank/DDBJ whole genome shotgun (WGS) entry which is preliminary data.</text>
</comment>
<keyword evidence="2" id="KW-1185">Reference proteome</keyword>
<dbReference type="EMBL" id="JAMZNK010000001">
    <property type="protein sequence ID" value="MDA6068117.1"/>
    <property type="molecule type" value="Genomic_DNA"/>
</dbReference>
<evidence type="ECO:0000313" key="1">
    <source>
        <dbReference type="EMBL" id="MDA6068117.1"/>
    </source>
</evidence>
<name>A0ABT4W756_9FLAO</name>
<dbReference type="Proteomes" id="UP001212170">
    <property type="component" value="Unassembled WGS sequence"/>
</dbReference>
<evidence type="ECO:0000313" key="2">
    <source>
        <dbReference type="Proteomes" id="UP001212170"/>
    </source>
</evidence>
<sequence>MTAMAKFLSDIWFVDEIRDQPEQLAEIFDAILVTETGDYQDLRIKMISCIRTIKTLVQALEPFSDTEIKKAYQKMMNA</sequence>
<proteinExistence type="predicted"/>
<protein>
    <submittedName>
        <fullName evidence="1">Uncharacterized protein</fullName>
    </submittedName>
</protein>
<organism evidence="1 2">
    <name type="scientific">Flavobacterium azizsancarii</name>
    <dbReference type="NCBI Taxonomy" id="2961580"/>
    <lineage>
        <taxon>Bacteria</taxon>
        <taxon>Pseudomonadati</taxon>
        <taxon>Bacteroidota</taxon>
        <taxon>Flavobacteriia</taxon>
        <taxon>Flavobacteriales</taxon>
        <taxon>Flavobacteriaceae</taxon>
        <taxon>Flavobacterium</taxon>
    </lineage>
</organism>
<dbReference type="RefSeq" id="WP_271333997.1">
    <property type="nucleotide sequence ID" value="NZ_JAMZNK010000001.1"/>
</dbReference>
<reference evidence="1 2" key="1">
    <citation type="journal article" date="2023" name="Chemosphere">
        <title>Whole genome analysis of Flavobacterium aziz-sancarii sp. nov., isolated from Ardley Island (Antarctica), revealed a rich resistome and bioremediation potential.</title>
        <authorList>
            <person name="Otur C."/>
            <person name="Okay S."/>
            <person name="Kurt-Kizildogan A."/>
        </authorList>
    </citation>
    <scope>NUCLEOTIDE SEQUENCE [LARGE SCALE GENOMIC DNA]</scope>
    <source>
        <strain evidence="1 2">AC</strain>
    </source>
</reference>
<gene>
    <name evidence="1" type="ORF">NJT12_00670</name>
</gene>